<protein>
    <recommendedName>
        <fullName evidence="6">Protein SDA1</fullName>
    </recommendedName>
</protein>
<dbReference type="GO" id="GO:0000055">
    <property type="term" value="P:ribosomal large subunit export from nucleus"/>
    <property type="evidence" value="ECO:0007669"/>
    <property type="project" value="UniProtKB-UniRule"/>
</dbReference>
<comment type="function">
    <text evidence="6">Required for 60S pre-ribosomal subunits export to the cytoplasm.</text>
</comment>
<comment type="similarity">
    <text evidence="1 6">Belongs to the SDA1 family.</text>
</comment>
<accession>G0N3A2</accession>
<dbReference type="InParanoid" id="G0N3A2"/>
<feature type="compositionally biased region" description="Acidic residues" evidence="7">
    <location>
        <begin position="583"/>
        <end position="637"/>
    </location>
</feature>
<evidence type="ECO:0000256" key="2">
    <source>
        <dbReference type="ARBA" id="ARBA00022448"/>
    </source>
</evidence>
<dbReference type="GO" id="GO:0015031">
    <property type="term" value="P:protein transport"/>
    <property type="evidence" value="ECO:0007669"/>
    <property type="project" value="UniProtKB-KW"/>
</dbReference>
<evidence type="ECO:0000256" key="1">
    <source>
        <dbReference type="ARBA" id="ARBA00005783"/>
    </source>
</evidence>
<dbReference type="GO" id="GO:0005730">
    <property type="term" value="C:nucleolus"/>
    <property type="evidence" value="ECO:0007669"/>
    <property type="project" value="UniProtKB-SubCell"/>
</dbReference>
<dbReference type="EMBL" id="GL379833">
    <property type="protein sequence ID" value="EGT51344.1"/>
    <property type="molecule type" value="Genomic_DNA"/>
</dbReference>
<evidence type="ECO:0000256" key="6">
    <source>
        <dbReference type="RuleBase" id="RU365057"/>
    </source>
</evidence>
<dbReference type="Pfam" id="PF05285">
    <property type="entry name" value="SDA1_dom"/>
    <property type="match status" value="1"/>
</dbReference>
<feature type="domain" description="SDA1 N-terminal" evidence="9">
    <location>
        <begin position="100"/>
        <end position="472"/>
    </location>
</feature>
<feature type="region of interest" description="Disordered" evidence="7">
    <location>
        <begin position="741"/>
        <end position="820"/>
    </location>
</feature>
<keyword evidence="5 6" id="KW-0539">Nucleus</keyword>
<evidence type="ECO:0000313" key="12">
    <source>
        <dbReference type="Proteomes" id="UP000008068"/>
    </source>
</evidence>
<dbReference type="GO" id="GO:0042273">
    <property type="term" value="P:ribosomal large subunit biogenesis"/>
    <property type="evidence" value="ECO:0007669"/>
    <property type="project" value="UniProtKB-UniRule"/>
</dbReference>
<dbReference type="FunCoup" id="G0N3A2">
    <property type="interactions" value="2750"/>
</dbReference>
<feature type="region of interest" description="Disordered" evidence="7">
    <location>
        <begin position="536"/>
        <end position="671"/>
    </location>
</feature>
<feature type="compositionally biased region" description="Basic residues" evidence="7">
    <location>
        <begin position="789"/>
        <end position="798"/>
    </location>
</feature>
<dbReference type="SUPFAM" id="SSF48371">
    <property type="entry name" value="ARM repeat"/>
    <property type="match status" value="1"/>
</dbReference>
<evidence type="ECO:0000256" key="7">
    <source>
        <dbReference type="SAM" id="MobiDB-lite"/>
    </source>
</evidence>
<evidence type="ECO:0000259" key="8">
    <source>
        <dbReference type="Pfam" id="PF05285"/>
    </source>
</evidence>
<dbReference type="InterPro" id="IPR012977">
    <property type="entry name" value="SDA1_N"/>
</dbReference>
<evidence type="ECO:0000259" key="9">
    <source>
        <dbReference type="Pfam" id="PF08158"/>
    </source>
</evidence>
<dbReference type="AlphaFoldDB" id="G0N3A2"/>
<dbReference type="InterPro" id="IPR016024">
    <property type="entry name" value="ARM-type_fold"/>
</dbReference>
<feature type="region of interest" description="Disordered" evidence="7">
    <location>
        <begin position="1"/>
        <end position="40"/>
    </location>
</feature>
<organism evidence="12">
    <name type="scientific">Caenorhabditis brenneri</name>
    <name type="common">Nematode worm</name>
    <dbReference type="NCBI Taxonomy" id="135651"/>
    <lineage>
        <taxon>Eukaryota</taxon>
        <taxon>Metazoa</taxon>
        <taxon>Ecdysozoa</taxon>
        <taxon>Nematoda</taxon>
        <taxon>Chromadorea</taxon>
        <taxon>Rhabditida</taxon>
        <taxon>Rhabditina</taxon>
        <taxon>Rhabditomorpha</taxon>
        <taxon>Rhabditoidea</taxon>
        <taxon>Rhabditidae</taxon>
        <taxon>Peloderinae</taxon>
        <taxon>Caenorhabditis</taxon>
    </lineage>
</organism>
<dbReference type="HOGENOM" id="CLU_009161_3_1_1"/>
<evidence type="ECO:0000313" key="11">
    <source>
        <dbReference type="EMBL" id="EGT51344.1"/>
    </source>
</evidence>
<keyword evidence="12" id="KW-1185">Reference proteome</keyword>
<dbReference type="InterPro" id="IPR007949">
    <property type="entry name" value="SDA1_MD"/>
</dbReference>
<dbReference type="PANTHER" id="PTHR12730">
    <property type="entry name" value="HSDA/SDA1-RELATED"/>
    <property type="match status" value="1"/>
</dbReference>
<dbReference type="InterPro" id="IPR048292">
    <property type="entry name" value="SDA1_C"/>
</dbReference>
<evidence type="ECO:0000259" key="10">
    <source>
        <dbReference type="Pfam" id="PF21638"/>
    </source>
</evidence>
<feature type="compositionally biased region" description="Basic and acidic residues" evidence="7">
    <location>
        <begin position="742"/>
        <end position="761"/>
    </location>
</feature>
<comment type="subcellular location">
    <subcellularLocation>
        <location evidence="6">Nucleus</location>
        <location evidence="6">Nucleolus</location>
    </subcellularLocation>
</comment>
<dbReference type="STRING" id="135651.G0N3A2"/>
<dbReference type="OrthoDB" id="2196187at2759"/>
<evidence type="ECO:0000256" key="4">
    <source>
        <dbReference type="ARBA" id="ARBA00022927"/>
    </source>
</evidence>
<name>G0N3A2_CAEBE</name>
<feature type="compositionally biased region" description="Acidic residues" evidence="7">
    <location>
        <begin position="545"/>
        <end position="571"/>
    </location>
</feature>
<feature type="domain" description="SDA1 middle" evidence="8">
    <location>
        <begin position="594"/>
        <end position="753"/>
    </location>
</feature>
<dbReference type="eggNOG" id="KOG2229">
    <property type="taxonomic scope" value="Eukaryota"/>
</dbReference>
<dbReference type="Pfam" id="PF21638">
    <property type="entry name" value="SDA1_C"/>
    <property type="match status" value="1"/>
</dbReference>
<reference evidence="12" key="1">
    <citation type="submission" date="2011-07" db="EMBL/GenBank/DDBJ databases">
        <authorList>
            <consortium name="Caenorhabditis brenneri Sequencing and Analysis Consortium"/>
            <person name="Wilson R.K."/>
        </authorList>
    </citation>
    <scope>NUCLEOTIDE SEQUENCE [LARGE SCALE GENOMIC DNA]</scope>
    <source>
        <strain evidence="12">PB2801</strain>
    </source>
</reference>
<dbReference type="PANTHER" id="PTHR12730:SF0">
    <property type="entry name" value="PROTEIN SDA1 HOMOLOG"/>
    <property type="match status" value="1"/>
</dbReference>
<dbReference type="Pfam" id="PF08158">
    <property type="entry name" value="SDA1_HEAT"/>
    <property type="match status" value="1"/>
</dbReference>
<keyword evidence="3 6" id="KW-0690">Ribosome biogenesis</keyword>
<keyword evidence="2 6" id="KW-0813">Transport</keyword>
<dbReference type="InterPro" id="IPR027312">
    <property type="entry name" value="Sda1"/>
</dbReference>
<proteinExistence type="inferred from homology"/>
<dbReference type="Proteomes" id="UP000008068">
    <property type="component" value="Unassembled WGS sequence"/>
</dbReference>
<feature type="domain" description="SDA1 C-terminal" evidence="10">
    <location>
        <begin position="772"/>
        <end position="815"/>
    </location>
</feature>
<feature type="compositionally biased region" description="Acidic residues" evidence="7">
    <location>
        <begin position="644"/>
        <end position="655"/>
    </location>
</feature>
<dbReference type="OMA" id="AMYKTYK"/>
<sequence length="820" mass="94280">MGKSMKPAAGKADNNHNKKGKKGGAKNAIPEGANSGKASRFTMSERNLGLMQEIIRKDPESYKEEFLEQFNYFVQTMKLLHLQPEQSRQEMQSLMDSVLFLSGLAKHYPKEAKQFSDSLFELLREQGAGLDADVRMSFCKALVLLRNQDMLDPIVLLETFFELVKVEDKALRKFVLASISAHLKRVYHKKKDVKMLGKIQNLCFSKMKDSRSIVARAAQLVCIDAFRRKFWKDARTANVIAEACFHKVPKIQVTSMKFFLGSQNDNGEEEDDDSAIDSDAEDNTKTLKEVITSFRNVKKTRKRAKNVERAKKMISKKKKAKKEGRSKECNLMAIQSLYDPQEFTDKLFGQLESKKVDKFEVRLFKIALCARIIGIHRLHTLSFYSYLHRFLQPKQRDVTKILLYAAQACHEMIPPDTVEQLIRVIANNFVTDRNSPEAMTVGINAIREILSNCPFAATEELLRDLSEYKTYKNKNVSMAARSLITLFRAVNPKLLARKDRGRPQEKDEEEKEYNGFARPKVHDFVSGAEILDEDADGQEQGHLEEDGEESDIDVSDVDTDEVDTDDEEEDGAPAAKKRRVEEEAASDSEEEEEDVEDEEDVDDEEEEDVDDEEDVEIEDEEGEEVDDEEEEEEDSEEAVTAPEEAPEDAPEDAPEEDPKKKATKNSMDRILTQEDFKNIRAYQLKKQLIGEKRLKKQMGKGRSNADERIVEEMTEKLELKRSSDGLARLSDIEHFYKKKRQTKEERMADIKEGRADEDYKFGRPKKNGPHVGRTNEQNSKKKVFAMVKNKVRGRNRQRSFRDQQKSLRNYLMRQSGRKPQ</sequence>
<feature type="region of interest" description="Disordered" evidence="7">
    <location>
        <begin position="497"/>
        <end position="523"/>
    </location>
</feature>
<evidence type="ECO:0000256" key="5">
    <source>
        <dbReference type="ARBA" id="ARBA00023242"/>
    </source>
</evidence>
<evidence type="ECO:0000256" key="3">
    <source>
        <dbReference type="ARBA" id="ARBA00022517"/>
    </source>
</evidence>
<gene>
    <name evidence="11" type="primary">Cbn-pro-3</name>
    <name evidence="11" type="ORF">CAEBREN_09819</name>
</gene>
<keyword evidence="4 6" id="KW-0653">Protein transport</keyword>